<dbReference type="InterPro" id="IPR016169">
    <property type="entry name" value="FAD-bd_PCMH_sub2"/>
</dbReference>
<protein>
    <submittedName>
        <fullName evidence="6">Xanthine dehydrogenase family protein subunit M</fullName>
    </submittedName>
</protein>
<dbReference type="RefSeq" id="WP_133338312.1">
    <property type="nucleotide sequence ID" value="NZ_JAVGVR010000001.1"/>
</dbReference>
<keyword evidence="2" id="KW-0274">FAD</keyword>
<dbReference type="InterPro" id="IPR002346">
    <property type="entry name" value="Mopterin_DH_FAD-bd"/>
</dbReference>
<dbReference type="AlphaFoldDB" id="A0A4R5VL65"/>
<reference evidence="6 7" key="1">
    <citation type="submission" date="2019-03" db="EMBL/GenBank/DDBJ databases">
        <title>Bacillus niacini sp. nov. a Nicotinate-Metabolizing Mesophile Isolated from Soil.</title>
        <authorList>
            <person name="Zhang G."/>
        </authorList>
    </citation>
    <scope>NUCLEOTIDE SEQUENCE [LARGE SCALE GENOMIC DNA]</scope>
    <source>
        <strain evidence="6 7">WN066</strain>
    </source>
</reference>
<dbReference type="Proteomes" id="UP000295132">
    <property type="component" value="Unassembled WGS sequence"/>
</dbReference>
<dbReference type="GO" id="GO:0071949">
    <property type="term" value="F:FAD binding"/>
    <property type="evidence" value="ECO:0007669"/>
    <property type="project" value="InterPro"/>
</dbReference>
<dbReference type="GO" id="GO:0016491">
    <property type="term" value="F:oxidoreductase activity"/>
    <property type="evidence" value="ECO:0007669"/>
    <property type="project" value="UniProtKB-KW"/>
</dbReference>
<dbReference type="EMBL" id="JAVGVR010000001">
    <property type="protein sequence ID" value="MDQ6596592.1"/>
    <property type="molecule type" value="Genomic_DNA"/>
</dbReference>
<accession>A0A4R5VL65</accession>
<dbReference type="Gene3D" id="3.30.465.10">
    <property type="match status" value="1"/>
</dbReference>
<dbReference type="Pfam" id="PF03450">
    <property type="entry name" value="CO_deh_flav_C"/>
    <property type="match status" value="1"/>
</dbReference>
<keyword evidence="8" id="KW-1185">Reference proteome</keyword>
<gene>
    <name evidence="6" type="ORF">E2K98_22890</name>
    <name evidence="5" type="ORF">RCG21_09415</name>
</gene>
<dbReference type="Proteomes" id="UP001178888">
    <property type="component" value="Unassembled WGS sequence"/>
</dbReference>
<dbReference type="InterPro" id="IPR051312">
    <property type="entry name" value="Diverse_Substr_Oxidored"/>
</dbReference>
<dbReference type="SUPFAM" id="SSF55447">
    <property type="entry name" value="CO dehydrogenase flavoprotein C-terminal domain-like"/>
    <property type="match status" value="1"/>
</dbReference>
<evidence type="ECO:0000256" key="1">
    <source>
        <dbReference type="ARBA" id="ARBA00022630"/>
    </source>
</evidence>
<evidence type="ECO:0000259" key="4">
    <source>
        <dbReference type="PROSITE" id="PS51387"/>
    </source>
</evidence>
<dbReference type="InterPro" id="IPR016166">
    <property type="entry name" value="FAD-bd_PCMH"/>
</dbReference>
<dbReference type="PROSITE" id="PS51387">
    <property type="entry name" value="FAD_PCMH"/>
    <property type="match status" value="1"/>
</dbReference>
<sequence length="293" mass="31885">MKPAKFNYLRPSSIEEAVQYLSEYGEDAKIISGGQSLIPLLNMRLSTPKYLIDLGRAEGLGYIREDGEFLVIGALTKHCEIEKSELVKEKCPLLSEAIRWVGHAQIRNRGTVGGSIAHGDPSAELPCVITALRGEIVIADANGEEVFCPEEFFLTYMLTSLQPDQLVKEVRFPITKPSSGSAFVEVARRHGDFGLVEVAAVVDLDADSRFLSVNLAIGGVNSVPTPLEDVEKLLIGKEASEEIYEEAGNLTMEIVEPESDLHGTAEYRRELSGTIVIRALKQATERAQGGGGL</sequence>
<dbReference type="InterPro" id="IPR036683">
    <property type="entry name" value="CO_DH_flav_C_dom_sf"/>
</dbReference>
<dbReference type="Gene3D" id="3.30.43.10">
    <property type="entry name" value="Uridine Diphospho-n-acetylenolpyruvylglucosamine Reductase, domain 2"/>
    <property type="match status" value="1"/>
</dbReference>
<evidence type="ECO:0000256" key="2">
    <source>
        <dbReference type="ARBA" id="ARBA00022827"/>
    </source>
</evidence>
<dbReference type="Pfam" id="PF00941">
    <property type="entry name" value="FAD_binding_5"/>
    <property type="match status" value="1"/>
</dbReference>
<reference evidence="5" key="2">
    <citation type="submission" date="2023-08" db="EMBL/GenBank/DDBJ databases">
        <title>Nitrogen cycling bacteria in agricultural field soils.</title>
        <authorList>
            <person name="Jang J."/>
        </authorList>
    </citation>
    <scope>NUCLEOTIDE SEQUENCE</scope>
    <source>
        <strain evidence="5">PS3-36</strain>
    </source>
</reference>
<dbReference type="PANTHER" id="PTHR42659:SF2">
    <property type="entry name" value="XANTHINE DEHYDROGENASE SUBUNIT C-RELATED"/>
    <property type="match status" value="1"/>
</dbReference>
<evidence type="ECO:0000313" key="7">
    <source>
        <dbReference type="Proteomes" id="UP000295132"/>
    </source>
</evidence>
<evidence type="ECO:0000256" key="3">
    <source>
        <dbReference type="ARBA" id="ARBA00023002"/>
    </source>
</evidence>
<keyword evidence="1" id="KW-0285">Flavoprotein</keyword>
<dbReference type="PANTHER" id="PTHR42659">
    <property type="entry name" value="XANTHINE DEHYDROGENASE SUBUNIT C-RELATED"/>
    <property type="match status" value="1"/>
</dbReference>
<dbReference type="InterPro" id="IPR016167">
    <property type="entry name" value="FAD-bd_PCMH_sub1"/>
</dbReference>
<evidence type="ECO:0000313" key="5">
    <source>
        <dbReference type="EMBL" id="MDQ6596592.1"/>
    </source>
</evidence>
<dbReference type="InterPro" id="IPR005107">
    <property type="entry name" value="CO_DH_flav_C"/>
</dbReference>
<dbReference type="InterPro" id="IPR036318">
    <property type="entry name" value="FAD-bd_PCMH-like_sf"/>
</dbReference>
<feature type="domain" description="FAD-binding PCMH-type" evidence="4">
    <location>
        <begin position="1"/>
        <end position="177"/>
    </location>
</feature>
<dbReference type="EMBL" id="SMYO01000013">
    <property type="protein sequence ID" value="TDK58494.1"/>
    <property type="molecule type" value="Genomic_DNA"/>
</dbReference>
<dbReference type="SUPFAM" id="SSF56176">
    <property type="entry name" value="FAD-binding/transporter-associated domain-like"/>
    <property type="match status" value="1"/>
</dbReference>
<evidence type="ECO:0000313" key="8">
    <source>
        <dbReference type="Proteomes" id="UP001178888"/>
    </source>
</evidence>
<evidence type="ECO:0000313" key="6">
    <source>
        <dbReference type="EMBL" id="TDK58494.1"/>
    </source>
</evidence>
<keyword evidence="3" id="KW-0560">Oxidoreductase</keyword>
<organism evidence="6 7">
    <name type="scientific">Bacillus salipaludis</name>
    <dbReference type="NCBI Taxonomy" id="2547811"/>
    <lineage>
        <taxon>Bacteria</taxon>
        <taxon>Bacillati</taxon>
        <taxon>Bacillota</taxon>
        <taxon>Bacilli</taxon>
        <taxon>Bacillales</taxon>
        <taxon>Bacillaceae</taxon>
        <taxon>Bacillus</taxon>
    </lineage>
</organism>
<name>A0A4R5VL65_9BACI</name>
<comment type="caution">
    <text evidence="6">The sequence shown here is derived from an EMBL/GenBank/DDBJ whole genome shotgun (WGS) entry which is preliminary data.</text>
</comment>
<proteinExistence type="predicted"/>
<dbReference type="Gene3D" id="3.30.390.50">
    <property type="entry name" value="CO dehydrogenase flavoprotein, C-terminal domain"/>
    <property type="match status" value="1"/>
</dbReference>
<dbReference type="SMART" id="SM01092">
    <property type="entry name" value="CO_deh_flav_C"/>
    <property type="match status" value="1"/>
</dbReference>